<evidence type="ECO:0000313" key="1">
    <source>
        <dbReference type="EMBL" id="PCK18297.1"/>
    </source>
</evidence>
<name>A0A2A5IMW1_BACPU</name>
<accession>A0A2A5IMW1</accession>
<organism evidence="1 2">
    <name type="scientific">Bacillus pumilus</name>
    <name type="common">Bacillus mesentericus</name>
    <dbReference type="NCBI Taxonomy" id="1408"/>
    <lineage>
        <taxon>Bacteria</taxon>
        <taxon>Bacillati</taxon>
        <taxon>Bacillota</taxon>
        <taxon>Bacilli</taxon>
        <taxon>Bacillales</taxon>
        <taxon>Bacillaceae</taxon>
        <taxon>Bacillus</taxon>
    </lineage>
</organism>
<gene>
    <name evidence="1" type="ORF">CEY02_19040</name>
</gene>
<dbReference type="AlphaFoldDB" id="A0A2A5IMW1"/>
<evidence type="ECO:0000313" key="2">
    <source>
        <dbReference type="Proteomes" id="UP000228754"/>
    </source>
</evidence>
<comment type="caution">
    <text evidence="1">The sequence shown here is derived from an EMBL/GenBank/DDBJ whole genome shotgun (WGS) entry which is preliminary data.</text>
</comment>
<proteinExistence type="predicted"/>
<reference evidence="1 2" key="1">
    <citation type="submission" date="2017-06" db="EMBL/GenBank/DDBJ databases">
        <title>Draft Genome Sequence of Bacillus sp Strain 36R Isolated from saline sediment at Atanasia, Sonora, Mexico.</title>
        <authorList>
            <person name="Sanchez Diaz R."/>
            <person name="Quiroz Macias M.E."/>
            <person name="Ibarra Gamez J.C."/>
            <person name="Enciso Ibarra J."/>
            <person name="Gomez Gil B."/>
            <person name="Galaviz Silva L."/>
        </authorList>
    </citation>
    <scope>NUCLEOTIDE SEQUENCE [LARGE SCALE GENOMIC DNA]</scope>
    <source>
        <strain evidence="1 2">36R_ATNSAL</strain>
    </source>
</reference>
<dbReference type="OrthoDB" id="2896750at2"/>
<dbReference type="Proteomes" id="UP000228754">
    <property type="component" value="Unassembled WGS sequence"/>
</dbReference>
<dbReference type="EMBL" id="NKHG01000119">
    <property type="protein sequence ID" value="PCK18297.1"/>
    <property type="molecule type" value="Genomic_DNA"/>
</dbReference>
<protein>
    <submittedName>
        <fullName evidence="1">Uncharacterized protein</fullName>
    </submittedName>
</protein>
<sequence length="130" mass="15307">MTVVLSPEIHEAVEYFKKNLGYSDKHLYLGLVQFDVMKDKNSEFADVIYNFYKEKPESFIAAFKNGYVVERPIEFDQAIIRFFNGEELSVTHKNSGERHKVHKEMKKYPVGFELRTLDMWSWSEVTASNE</sequence>